<keyword evidence="5" id="KW-1015">Disulfide bond</keyword>
<evidence type="ECO:0000256" key="2">
    <source>
        <dbReference type="ARBA" id="ARBA00022630"/>
    </source>
</evidence>
<proteinExistence type="predicted"/>
<dbReference type="EMBL" id="MK500311">
    <property type="protein sequence ID" value="QBK85254.1"/>
    <property type="molecule type" value="Genomic_DNA"/>
</dbReference>
<dbReference type="PROSITE" id="PS51324">
    <property type="entry name" value="ERV_ALR"/>
    <property type="match status" value="1"/>
</dbReference>
<dbReference type="PANTHER" id="PTHR12645:SF0">
    <property type="entry name" value="FAD-LINKED SULFHYDRYL OXIDASE ALR"/>
    <property type="match status" value="1"/>
</dbReference>
<protein>
    <recommendedName>
        <fullName evidence="7">Sulfhydryl oxidase</fullName>
        <ecNumber evidence="7">1.8.3.2</ecNumber>
    </recommendedName>
</protein>
<evidence type="ECO:0000256" key="4">
    <source>
        <dbReference type="ARBA" id="ARBA00023002"/>
    </source>
</evidence>
<dbReference type="GO" id="GO:0050660">
    <property type="term" value="F:flavin adenine dinucleotide binding"/>
    <property type="evidence" value="ECO:0007669"/>
    <property type="project" value="TreeGrafter"/>
</dbReference>
<dbReference type="InterPro" id="IPR039799">
    <property type="entry name" value="ALR/ERV"/>
</dbReference>
<dbReference type="SUPFAM" id="SSF69000">
    <property type="entry name" value="FAD-dependent thiol oxidase"/>
    <property type="match status" value="1"/>
</dbReference>
<keyword evidence="2 7" id="KW-0285">Flavoprotein</keyword>
<evidence type="ECO:0000313" key="9">
    <source>
        <dbReference type="EMBL" id="QBK85254.1"/>
    </source>
</evidence>
<dbReference type="InterPro" id="IPR036774">
    <property type="entry name" value="ERV/ALR_sulphydryl_oxid_sf"/>
</dbReference>
<dbReference type="Gene3D" id="1.20.120.310">
    <property type="entry name" value="ERV/ALR sulfhydryl oxidase domain"/>
    <property type="match status" value="1"/>
</dbReference>
<keyword evidence="4 7" id="KW-0560">Oxidoreductase</keyword>
<dbReference type="Pfam" id="PF04777">
    <property type="entry name" value="Evr1_Alr"/>
    <property type="match status" value="1"/>
</dbReference>
<accession>A0A481YS21</accession>
<dbReference type="EC" id="1.8.3.2" evidence="7"/>
<sequence length="261" mass="30597">MSYATLYNTCRPQTYAETSNRKFLRLKAPIYDQLPVEITPLQITQRTERVPYPPSQYPMVYPEPIQIAHPGRASYRYYDERAPYMTSYPESLKAFRDGGKGGRNGEFQAMLQAEQRGSEIREDFEYNREEFEGNDEEQCSACTVEDCANLNTQMWGPHAWEFLHAVSFSYPQHPTRKDKADILTFFKSLRSVLPCEQCRIHFPKLLDKYPLEAHIGSRDELSRWLVDAHNDVNRRLGKQKILYDTVREKYESMRGIVKCKD</sequence>
<dbReference type="GO" id="GO:0016971">
    <property type="term" value="F:flavin-dependent sulfhydryl oxidase activity"/>
    <property type="evidence" value="ECO:0007669"/>
    <property type="project" value="InterPro"/>
</dbReference>
<keyword evidence="3 7" id="KW-0274">FAD</keyword>
<name>A0A481YS21_9VIRU</name>
<evidence type="ECO:0000256" key="1">
    <source>
        <dbReference type="ARBA" id="ARBA00001974"/>
    </source>
</evidence>
<evidence type="ECO:0000256" key="5">
    <source>
        <dbReference type="ARBA" id="ARBA00023157"/>
    </source>
</evidence>
<evidence type="ECO:0000256" key="6">
    <source>
        <dbReference type="ARBA" id="ARBA00048864"/>
    </source>
</evidence>
<dbReference type="InterPro" id="IPR017905">
    <property type="entry name" value="ERV/ALR_sulphydryl_oxidase"/>
</dbReference>
<evidence type="ECO:0000256" key="7">
    <source>
        <dbReference type="RuleBase" id="RU371123"/>
    </source>
</evidence>
<evidence type="ECO:0000259" key="8">
    <source>
        <dbReference type="PROSITE" id="PS51324"/>
    </source>
</evidence>
<comment type="cofactor">
    <cofactor evidence="1 7">
        <name>FAD</name>
        <dbReference type="ChEBI" id="CHEBI:57692"/>
    </cofactor>
</comment>
<comment type="catalytic activity">
    <reaction evidence="6 7">
        <text>2 R'C(R)SH + O2 = R'C(R)S-S(R)CR' + H2O2</text>
        <dbReference type="Rhea" id="RHEA:17357"/>
        <dbReference type="ChEBI" id="CHEBI:15379"/>
        <dbReference type="ChEBI" id="CHEBI:16240"/>
        <dbReference type="ChEBI" id="CHEBI:16520"/>
        <dbReference type="ChEBI" id="CHEBI:17412"/>
        <dbReference type="EC" id="1.8.3.2"/>
    </reaction>
</comment>
<organism evidence="9">
    <name type="scientific">Iridovirus LCIVAC01</name>
    <dbReference type="NCBI Taxonomy" id="2506607"/>
    <lineage>
        <taxon>Viruses</taxon>
        <taxon>Varidnaviria</taxon>
        <taxon>Bamfordvirae</taxon>
        <taxon>Nucleocytoviricota</taxon>
        <taxon>Megaviricetes</taxon>
        <taxon>Pimascovirales</taxon>
        <taxon>Pimascovirales incertae sedis</taxon>
        <taxon>Iridoviridae</taxon>
    </lineage>
</organism>
<reference evidence="9" key="1">
    <citation type="journal article" date="2019" name="MBio">
        <title>Virus Genomes from Deep Sea Sediments Expand the Ocean Megavirome and Support Independent Origins of Viral Gigantism.</title>
        <authorList>
            <person name="Backstrom D."/>
            <person name="Yutin N."/>
            <person name="Jorgensen S.L."/>
            <person name="Dharamshi J."/>
            <person name="Homa F."/>
            <person name="Zaremba-Niedwiedzka K."/>
            <person name="Spang A."/>
            <person name="Wolf Y.I."/>
            <person name="Koonin E.V."/>
            <person name="Ettema T.J."/>
        </authorList>
    </citation>
    <scope>NUCLEOTIDE SEQUENCE</scope>
</reference>
<dbReference type="PANTHER" id="PTHR12645">
    <property type="entry name" value="ALR/ERV"/>
    <property type="match status" value="1"/>
</dbReference>
<feature type="domain" description="ERV/ALR sulfhydryl oxidase" evidence="8">
    <location>
        <begin position="148"/>
        <end position="250"/>
    </location>
</feature>
<gene>
    <name evidence="9" type="ORF">LCIVAC01_00630</name>
</gene>
<evidence type="ECO:0000256" key="3">
    <source>
        <dbReference type="ARBA" id="ARBA00022827"/>
    </source>
</evidence>